<evidence type="ECO:0000313" key="1">
    <source>
        <dbReference type="EMBL" id="AMT96161.1"/>
    </source>
</evidence>
<reference evidence="1 2" key="1">
    <citation type="submission" date="2016-03" db="EMBL/GenBank/DDBJ databases">
        <title>Genome sequencing of Psychrobacter alimentarius PAMC 27889.</title>
        <authorList>
            <person name="Lee J."/>
            <person name="Kim O.-S."/>
        </authorList>
    </citation>
    <scope>NUCLEOTIDE SEQUENCE [LARGE SCALE GENOMIC DNA]</scope>
    <source>
        <strain evidence="1 2">PAMC 27889</strain>
    </source>
</reference>
<evidence type="ECO:0000313" key="2">
    <source>
        <dbReference type="Proteomes" id="UP000076104"/>
    </source>
</evidence>
<sequence length="267" mass="30458">MNYYDLAQTLEIFQSKLPEKLLPFGIKQLADLCRRGNITPVFSHDKVIIMKENPKDKGTGLTYLMSISVDFKGYLTSPKLIYLFPNNNQLSIATSSAYIYEIINSNEKNDKGSLIHLQTANQNITIDDLLFPNEQIQRYIELVYNSSLSTPEDSRISELETQLNKAKAHIEDLKKSDINYDEAIDKKDINYDAGNEELNPKTLAAVTRLLNVLLYKASYDISSHSGTTNTNIVEFSKKIRTPITKNTVSKWIKEVQQLRINVEKETN</sequence>
<dbReference type="GeneID" id="33059784"/>
<gene>
    <name evidence="1" type="ORF">A3K91_0534</name>
</gene>
<protein>
    <submittedName>
        <fullName evidence="1">Uncharacterized protein</fullName>
    </submittedName>
</protein>
<dbReference type="RefSeq" id="WP_062843910.1">
    <property type="nucleotide sequence ID" value="NZ_CP014945.1"/>
</dbReference>
<accession>A0ABM5ZVW6</accession>
<name>A0ABM5ZVW6_9GAMM</name>
<proteinExistence type="predicted"/>
<keyword evidence="2" id="KW-1185">Reference proteome</keyword>
<organism evidence="1 2">
    <name type="scientific">Psychrobacter alimentarius</name>
    <dbReference type="NCBI Taxonomy" id="261164"/>
    <lineage>
        <taxon>Bacteria</taxon>
        <taxon>Pseudomonadati</taxon>
        <taxon>Pseudomonadota</taxon>
        <taxon>Gammaproteobacteria</taxon>
        <taxon>Moraxellales</taxon>
        <taxon>Moraxellaceae</taxon>
        <taxon>Psychrobacter</taxon>
    </lineage>
</organism>
<dbReference type="Proteomes" id="UP000076104">
    <property type="component" value="Chromosome"/>
</dbReference>
<dbReference type="EMBL" id="CP014945">
    <property type="protein sequence ID" value="AMT96161.1"/>
    <property type="molecule type" value="Genomic_DNA"/>
</dbReference>